<reference evidence="1" key="1">
    <citation type="submission" date="2015-04" db="EMBL/GenBank/DDBJ databases">
        <title>Draft Genome Sequences of Three Species of Emerging Human-Pathogenic Corynebacteria.</title>
        <authorList>
            <person name="Pacheco L.G."/>
            <person name="Mattos-Guaraldi A.L."/>
            <person name="Santos C.S."/>
            <person name="Veras A.O."/>
            <person name="Guimaraes L.C."/>
            <person name="Abreu V."/>
            <person name="Pereira F.L."/>
            <person name="Soares S.C."/>
            <person name="Dorella F.A."/>
            <person name="Carvalho A.F."/>
            <person name="Leal C.G."/>
            <person name="Figueiredo H.C."/>
            <person name="Ramos J.N."/>
            <person name="Vieira V."/>
            <person name="Farfour E."/>
            <person name="Guiso N."/>
            <person name="Hirata R.Jr."/>
            <person name="Ramos R.T."/>
            <person name="Azevedo V."/>
            <person name="Silva A."/>
        </authorList>
    </citation>
    <scope>NUCLEOTIDE SEQUENCE</scope>
    <source>
        <strain evidence="1">1941</strain>
    </source>
</reference>
<sequence length="67" mass="6886">MYIPKDVLFAILLFVSALLCAVAMLLVPGLFAEFSAARCTLMASVLGLGVAGLFSPASRSDASSTSC</sequence>
<accession>A0ACC4UBJ6</accession>
<organism evidence="1 2">
    <name type="scientific">Corynebacterium minutissimum</name>
    <dbReference type="NCBI Taxonomy" id="38301"/>
    <lineage>
        <taxon>Bacteria</taxon>
        <taxon>Bacillati</taxon>
        <taxon>Actinomycetota</taxon>
        <taxon>Actinomycetes</taxon>
        <taxon>Mycobacteriales</taxon>
        <taxon>Corynebacteriaceae</taxon>
        <taxon>Corynebacterium</taxon>
    </lineage>
</organism>
<comment type="caution">
    <text evidence="1">The sequence shown here is derived from an EMBL/GenBank/DDBJ whole genome shotgun (WGS) entry which is preliminary data.</text>
</comment>
<dbReference type="Proteomes" id="UP000034245">
    <property type="component" value="Unassembled WGS sequence"/>
</dbReference>
<evidence type="ECO:0000313" key="1">
    <source>
        <dbReference type="EMBL" id="KKO80467.1"/>
    </source>
</evidence>
<proteinExistence type="predicted"/>
<gene>
    <name evidence="1" type="ORF">WU87_04690</name>
</gene>
<protein>
    <submittedName>
        <fullName evidence="1">Uncharacterized protein</fullName>
    </submittedName>
</protein>
<dbReference type="EMBL" id="LAYQ01000010">
    <property type="protein sequence ID" value="KKO80467.1"/>
    <property type="molecule type" value="Genomic_DNA"/>
</dbReference>
<keyword evidence="2" id="KW-1185">Reference proteome</keyword>
<name>A0ACC4UBJ6_9CORY</name>
<evidence type="ECO:0000313" key="2">
    <source>
        <dbReference type="Proteomes" id="UP000034245"/>
    </source>
</evidence>